<feature type="region of interest" description="Disordered" evidence="1">
    <location>
        <begin position="187"/>
        <end position="220"/>
    </location>
</feature>
<organism evidence="2 3">
    <name type="scientific">Neocucurbitaria cava</name>
    <dbReference type="NCBI Taxonomy" id="798079"/>
    <lineage>
        <taxon>Eukaryota</taxon>
        <taxon>Fungi</taxon>
        <taxon>Dikarya</taxon>
        <taxon>Ascomycota</taxon>
        <taxon>Pezizomycotina</taxon>
        <taxon>Dothideomycetes</taxon>
        <taxon>Pleosporomycetidae</taxon>
        <taxon>Pleosporales</taxon>
        <taxon>Pleosporineae</taxon>
        <taxon>Cucurbitariaceae</taxon>
        <taxon>Neocucurbitaria</taxon>
    </lineage>
</organism>
<feature type="region of interest" description="Disordered" evidence="1">
    <location>
        <begin position="1"/>
        <end position="33"/>
    </location>
</feature>
<feature type="compositionally biased region" description="Basic and acidic residues" evidence="1">
    <location>
        <begin position="16"/>
        <end position="33"/>
    </location>
</feature>
<keyword evidence="3" id="KW-1185">Reference proteome</keyword>
<dbReference type="EMBL" id="JAPEUY010000001">
    <property type="protein sequence ID" value="KAJ4377501.1"/>
    <property type="molecule type" value="Genomic_DNA"/>
</dbReference>
<evidence type="ECO:0000313" key="2">
    <source>
        <dbReference type="EMBL" id="KAJ4377501.1"/>
    </source>
</evidence>
<gene>
    <name evidence="2" type="ORF">N0V83_000326</name>
</gene>
<evidence type="ECO:0000313" key="3">
    <source>
        <dbReference type="Proteomes" id="UP001140560"/>
    </source>
</evidence>
<feature type="region of interest" description="Disordered" evidence="1">
    <location>
        <begin position="45"/>
        <end position="74"/>
    </location>
</feature>
<dbReference type="Proteomes" id="UP001140560">
    <property type="component" value="Unassembled WGS sequence"/>
</dbReference>
<name>A0A9W8YHL3_9PLEO</name>
<protein>
    <submittedName>
        <fullName evidence="2">Uncharacterized protein</fullName>
    </submittedName>
</protein>
<comment type="caution">
    <text evidence="2">The sequence shown here is derived from an EMBL/GenBank/DDBJ whole genome shotgun (WGS) entry which is preliminary data.</text>
</comment>
<reference evidence="2" key="1">
    <citation type="submission" date="2022-10" db="EMBL/GenBank/DDBJ databases">
        <title>Tapping the CABI collections for fungal endophytes: first genome assemblies for Collariella, Neodidymelliopsis, Ascochyta clinopodiicola, Didymella pomorum, Didymosphaeria variabile, Neocosmospora piperis and Neocucurbitaria cava.</title>
        <authorList>
            <person name="Hill R."/>
        </authorList>
    </citation>
    <scope>NUCLEOTIDE SEQUENCE</scope>
    <source>
        <strain evidence="2">IMI 356814</strain>
    </source>
</reference>
<dbReference type="AlphaFoldDB" id="A0A9W8YHL3"/>
<proteinExistence type="predicted"/>
<accession>A0A9W8YHL3</accession>
<sequence length="220" mass="24221">MAVVGGDIEAPSVRTDSIRHPRRSVDGFEAGLHDDELETDAALEEAVEDDNEGDETTAEEDDTADEDCETDEPEVAVETDGLVELDEMTELDETTELETAELDTAELETILELEAAVVIGDEDGDSRLVLLMDATGTLEEDCDVLCDAAPVDEDTWEVDDEVEDGTWLVEDRIVELDDDARVLKRAREELEDSDDDTGRAEDDTASPLHFPNPCWHPSPQ</sequence>
<evidence type="ECO:0000256" key="1">
    <source>
        <dbReference type="SAM" id="MobiDB-lite"/>
    </source>
</evidence>